<feature type="repeat" description="WD" evidence="3">
    <location>
        <begin position="660"/>
        <end position="694"/>
    </location>
</feature>
<dbReference type="PROSITE" id="PS00678">
    <property type="entry name" value="WD_REPEATS_1"/>
    <property type="match status" value="1"/>
</dbReference>
<evidence type="ECO:0000259" key="7">
    <source>
        <dbReference type="Pfam" id="PF23775"/>
    </source>
</evidence>
<dbReference type="Pfam" id="PF23774">
    <property type="entry name" value="TPR_GEMI5"/>
    <property type="match status" value="1"/>
</dbReference>
<feature type="domain" description="Gem-associated protein 5 first beta-propeller" evidence="5">
    <location>
        <begin position="128"/>
        <end position="199"/>
    </location>
</feature>
<dbReference type="STRING" id="166423.A0A0M8ZSJ0"/>
<dbReference type="PANTHER" id="PTHR46362:SF1">
    <property type="entry name" value="GEM-ASSOCIATED PROTEIN 5"/>
    <property type="match status" value="1"/>
</dbReference>
<dbReference type="InterPro" id="IPR056424">
    <property type="entry name" value="Beta-prop_GEMI5_2nd"/>
</dbReference>
<dbReference type="GO" id="GO:0000387">
    <property type="term" value="P:spliceosomal snRNP assembly"/>
    <property type="evidence" value="ECO:0007669"/>
    <property type="project" value="TreeGrafter"/>
</dbReference>
<evidence type="ECO:0000256" key="2">
    <source>
        <dbReference type="ARBA" id="ARBA00022737"/>
    </source>
</evidence>
<dbReference type="InterPro" id="IPR036322">
    <property type="entry name" value="WD40_repeat_dom_sf"/>
</dbReference>
<keyword evidence="2" id="KW-0677">Repeat</keyword>
<dbReference type="Pfam" id="PF23775">
    <property type="entry name" value="Beta-prop_RIG_2nd"/>
    <property type="match status" value="1"/>
</dbReference>
<dbReference type="GO" id="GO:0005634">
    <property type="term" value="C:nucleus"/>
    <property type="evidence" value="ECO:0007669"/>
    <property type="project" value="TreeGrafter"/>
</dbReference>
<evidence type="ECO:0000313" key="8">
    <source>
        <dbReference type="EMBL" id="KOX68733.1"/>
    </source>
</evidence>
<dbReference type="InterPro" id="IPR056432">
    <property type="entry name" value="Beta-prop_GEMI5_1st"/>
</dbReference>
<dbReference type="PROSITE" id="PS50294">
    <property type="entry name" value="WD_REPEATS_REGION"/>
    <property type="match status" value="3"/>
</dbReference>
<evidence type="ECO:0000256" key="4">
    <source>
        <dbReference type="SAM" id="Coils"/>
    </source>
</evidence>
<dbReference type="Gene3D" id="2.130.10.10">
    <property type="entry name" value="YVTN repeat-like/Quinoprotein amine dehydrogenase"/>
    <property type="match status" value="2"/>
</dbReference>
<name>A0A0M8ZSJ0_9HYME</name>
<protein>
    <submittedName>
        <fullName evidence="8">Gem-associated protein 5</fullName>
    </submittedName>
</protein>
<dbReference type="OrthoDB" id="7326421at2759"/>
<evidence type="ECO:0000259" key="5">
    <source>
        <dbReference type="Pfam" id="PF23770"/>
    </source>
</evidence>
<feature type="repeat" description="WD" evidence="3">
    <location>
        <begin position="52"/>
        <end position="89"/>
    </location>
</feature>
<keyword evidence="9" id="KW-1185">Reference proteome</keyword>
<dbReference type="InterPro" id="IPR056421">
    <property type="entry name" value="TPR_GEMI5"/>
</dbReference>
<dbReference type="Proteomes" id="UP000053105">
    <property type="component" value="Unassembled WGS sequence"/>
</dbReference>
<keyword evidence="4" id="KW-0175">Coiled coil</keyword>
<evidence type="ECO:0000256" key="3">
    <source>
        <dbReference type="PROSITE-ProRule" id="PRU00221"/>
    </source>
</evidence>
<evidence type="ECO:0000256" key="1">
    <source>
        <dbReference type="ARBA" id="ARBA00022574"/>
    </source>
</evidence>
<feature type="domain" description="Gem-associated protein 5 TPR" evidence="6">
    <location>
        <begin position="817"/>
        <end position="1022"/>
    </location>
</feature>
<reference evidence="8 9" key="1">
    <citation type="submission" date="2015-07" db="EMBL/GenBank/DDBJ databases">
        <title>The genome of Melipona quadrifasciata.</title>
        <authorList>
            <person name="Pan H."/>
            <person name="Kapheim K."/>
        </authorList>
    </citation>
    <scope>NUCLEOTIDE SEQUENCE [LARGE SCALE GENOMIC DNA]</scope>
    <source>
        <strain evidence="8">0111107301</strain>
        <tissue evidence="8">Whole body</tissue>
    </source>
</reference>
<dbReference type="GO" id="GO:0032797">
    <property type="term" value="C:SMN complex"/>
    <property type="evidence" value="ECO:0007669"/>
    <property type="project" value="TreeGrafter"/>
</dbReference>
<accession>A0A0M8ZSJ0</accession>
<feature type="repeat" description="WD" evidence="3">
    <location>
        <begin position="617"/>
        <end position="659"/>
    </location>
</feature>
<feature type="domain" description="Gem-associated protein 5 second beta-propeller" evidence="7">
    <location>
        <begin position="374"/>
        <end position="684"/>
    </location>
</feature>
<dbReference type="PANTHER" id="PTHR46362">
    <property type="entry name" value="GEM-ASSOCIATED PROTEIN 5"/>
    <property type="match status" value="1"/>
</dbReference>
<keyword evidence="1 3" id="KW-0853">WD repeat</keyword>
<dbReference type="Pfam" id="PF00400">
    <property type="entry name" value="WD40"/>
    <property type="match status" value="1"/>
</dbReference>
<sequence length="1335" mass="152148">MNEVTLPLSPNWYLSNILACSSNGTTAWGARNTIVIAKPHGDDKILQYSIIKHAHKSKVTCLAFTPKIEEVNPNLIASTGDDNAIKIWDSETLCDSYTYLLENNKQAIGVEWSHKEAYVVYIATSDGYVLSWNTYFDTVSSISLGKTIPTCISSCPHHSHLVAVGTKSGLVHIINFQDKGKIVYKLRGHDTEIISLSWCPSENNVLNGNLNKDLLLASGGKERSIFIWKAGGDGRYEMTISLPSAPLINSHQYKSKLNASVGNWTVVHWIEPKLLLTSSSWGELISWDLSTMIKGKPSVKLIHAHHSRGLFCIAHEPHTQDISEENWRIKQRHTIWTLAQDRRIICCEIGENSVEIHYDIFTQGGYVYCIAACPLDTSHVAFGVGDAMLRLWNLSEAHTITFDISIFWQKIKGKIRAIAWHPEKENFSAYATDEGRVGVFNINGNKPPLLYRQYHRNTIYTIGWGPINSENKFVLYSCGEGELVYYDSEKVINQEANSILKKECTEFSWKPDFSCLAVGLENGTISFLNKKFETRGCAKFSSEMVHCLVWHPESTATDLSFSPLKNYLAVAFESCTILILDLSNFIDYFKKIEDSTNNDNSSDKCDIYKVHEIVASLVGHVKNVVCLAWSPHISGHLISGSYDGTAQVWNIQTQELIATYTEHGGPVLCCMWSPLDPNFIITGSVDFTVRIWKIAHYSPQKKVFKKSCKMSKSKEKQNETNRTVNTSVENSLLELTNATSKCSISNVSKTIQKSKTMMMTEVKNKNVRSYFSKCINTTSQKTLLLNSLLNIIKSMKSENFDMKDIQKDTSYHMIPILFSTQEYFVSYLNNEKYSHTKKNCHDLITEMDIWCDNLKQNLEEAAKEKRLNDFLVSLSASLSIKVWKDMCELYAYQLVIEGNPYKAVSYLLCVHKTYKAIEVFQTTNLYKEAYVLARCRLESDDPVLIEILKQWAKYSISTGDFEQAAYIYVKLGEFSNTVKYLARRKDAATLITAAEIAFLCNDEIFSKSLAEQAIITTLINSEYDCARNIIEKFPYLKYQEIHILTFEELDKIIEGGISFDQIQTWIDGESNYGLLQSLETICGNCSSYYNDLYKNRFCKILDNEKMLWLTVGHEVALAITSLEKEQKLKHIVTVLHTITQYELLHRKGLENLHSFLIEIIIKLDIKNPMDQTSIYAKTDYSISISLRAYLCYALLNWFVSYINEEFINNNNIINCINLIEHLFEDALNKQTIKHWSLTNEISKLENQIASIKCKTQEESKADQDVESLMEKLNTLKTQKDQILNDLVHIPNPVVVYSIANELCSKLHDEAIKNKQERILPLNLLQYEEVLILKVD</sequence>
<dbReference type="PROSITE" id="PS50082">
    <property type="entry name" value="WD_REPEATS_2"/>
    <property type="match status" value="3"/>
</dbReference>
<proteinExistence type="predicted"/>
<gene>
    <name evidence="8" type="ORF">WN51_06970</name>
</gene>
<dbReference type="GO" id="GO:0003730">
    <property type="term" value="F:mRNA 3'-UTR binding"/>
    <property type="evidence" value="ECO:0007669"/>
    <property type="project" value="TreeGrafter"/>
</dbReference>
<dbReference type="SMART" id="SM00320">
    <property type="entry name" value="WD40"/>
    <property type="match status" value="11"/>
</dbReference>
<dbReference type="InterPro" id="IPR001680">
    <property type="entry name" value="WD40_rpt"/>
</dbReference>
<dbReference type="InterPro" id="IPR052640">
    <property type="entry name" value="Gemin-5"/>
</dbReference>
<evidence type="ECO:0000313" key="9">
    <source>
        <dbReference type="Proteomes" id="UP000053105"/>
    </source>
</evidence>
<dbReference type="InterPro" id="IPR015943">
    <property type="entry name" value="WD40/YVTN_repeat-like_dom_sf"/>
</dbReference>
<dbReference type="EMBL" id="KQ435918">
    <property type="protein sequence ID" value="KOX68733.1"/>
    <property type="molecule type" value="Genomic_DNA"/>
</dbReference>
<feature type="coiled-coil region" evidence="4">
    <location>
        <begin position="1258"/>
        <end position="1285"/>
    </location>
</feature>
<dbReference type="Pfam" id="PF23770">
    <property type="entry name" value="Beta-prop_RIG_1st"/>
    <property type="match status" value="1"/>
</dbReference>
<dbReference type="InterPro" id="IPR019775">
    <property type="entry name" value="WD40_repeat_CS"/>
</dbReference>
<evidence type="ECO:0000259" key="6">
    <source>
        <dbReference type="Pfam" id="PF23774"/>
    </source>
</evidence>
<dbReference type="SUPFAM" id="SSF50978">
    <property type="entry name" value="WD40 repeat-like"/>
    <property type="match status" value="2"/>
</dbReference>
<organism evidence="8 9">
    <name type="scientific">Melipona quadrifasciata</name>
    <dbReference type="NCBI Taxonomy" id="166423"/>
    <lineage>
        <taxon>Eukaryota</taxon>
        <taxon>Metazoa</taxon>
        <taxon>Ecdysozoa</taxon>
        <taxon>Arthropoda</taxon>
        <taxon>Hexapoda</taxon>
        <taxon>Insecta</taxon>
        <taxon>Pterygota</taxon>
        <taxon>Neoptera</taxon>
        <taxon>Endopterygota</taxon>
        <taxon>Hymenoptera</taxon>
        <taxon>Apocrita</taxon>
        <taxon>Aculeata</taxon>
        <taxon>Apoidea</taxon>
        <taxon>Anthophila</taxon>
        <taxon>Apidae</taxon>
        <taxon>Melipona</taxon>
    </lineage>
</organism>